<feature type="active site" description="Proton donor" evidence="5">
    <location>
        <position position="173"/>
    </location>
</feature>
<reference evidence="6" key="1">
    <citation type="journal article" date="2020" name="mSystems">
        <title>Genome- and Community-Level Interaction Insights into Carbon Utilization and Element Cycling Functions of Hydrothermarchaeota in Hydrothermal Sediment.</title>
        <authorList>
            <person name="Zhou Z."/>
            <person name="Liu Y."/>
            <person name="Xu W."/>
            <person name="Pan J."/>
            <person name="Luo Z.H."/>
            <person name="Li M."/>
        </authorList>
    </citation>
    <scope>NUCLEOTIDE SEQUENCE [LARGE SCALE GENOMIC DNA]</scope>
    <source>
        <strain evidence="6">HyVt-507</strain>
    </source>
</reference>
<dbReference type="Proteomes" id="UP000886390">
    <property type="component" value="Unassembled WGS sequence"/>
</dbReference>
<evidence type="ECO:0000256" key="1">
    <source>
        <dbReference type="ARBA" id="ARBA00013068"/>
    </source>
</evidence>
<dbReference type="PANTHER" id="PTHR47916:SF4">
    <property type="entry name" value="FRUCTOSE-BISPHOSPHATE ALDOLASE CLASS 1"/>
    <property type="match status" value="1"/>
</dbReference>
<dbReference type="InterPro" id="IPR002915">
    <property type="entry name" value="DeoC/FbaB/LacD_aldolase"/>
</dbReference>
<evidence type="ECO:0000256" key="3">
    <source>
        <dbReference type="ARBA" id="ARBA00023270"/>
    </source>
</evidence>
<sequence length="300" mass="32867">MKFNVPADVPANRVSLYKKTLKEVTNGKNRLMLFAGDQKVEHLNNDFFGKDIPLEDNSPEHMFKIASKAKIGVFATQFGLISRYGRDYKNIPYLVKLNSKTNLVPYDKIDPYSEAWLSVSDIVNFKKESGLNIKGVGYTLYLGGANEHAMLSQAAKIVHDAHKNGMICVLWIYPKGKFVKDEHAAHLIAGAAGVGAALGADFVKLKVPFDKKGKLDVKGLQEVTTAAGRSGVLCEGGAKVDEKAFLTELYAQIHKGGSRGNGTGRNIHQRELKEAIKMANAIYAITCEDATVKEALKLLK</sequence>
<dbReference type="AlphaFoldDB" id="A0A7C3GK58"/>
<name>A0A7C3GK58_9BACT</name>
<protein>
    <recommendedName>
        <fullName evidence="1">fructose-bisphosphate aldolase</fullName>
        <ecNumber evidence="1">4.1.2.13</ecNumber>
    </recommendedName>
</protein>
<dbReference type="InterPro" id="IPR041720">
    <property type="entry name" value="FbaB-like"/>
</dbReference>
<dbReference type="GO" id="GO:0006096">
    <property type="term" value="P:glycolytic process"/>
    <property type="evidence" value="ECO:0007669"/>
    <property type="project" value="UniProtKB-KW"/>
</dbReference>
<dbReference type="InterPro" id="IPR013785">
    <property type="entry name" value="Aldolase_TIM"/>
</dbReference>
<gene>
    <name evidence="6" type="ORF">ENJ67_04830</name>
</gene>
<comment type="caution">
    <text evidence="6">The sequence shown here is derived from an EMBL/GenBank/DDBJ whole genome shotgun (WGS) entry which is preliminary data.</text>
</comment>
<keyword evidence="3" id="KW-0704">Schiff base</keyword>
<proteinExistence type="inferred from homology"/>
<accession>A0A7C3GK58</accession>
<dbReference type="InterPro" id="IPR050456">
    <property type="entry name" value="DeoC/FbaB_aldolase"/>
</dbReference>
<feature type="active site" description="Schiff-base intermediate with dihydroxyacetone-P" evidence="5">
    <location>
        <position position="204"/>
    </location>
</feature>
<dbReference type="EC" id="4.1.2.13" evidence="1"/>
<dbReference type="SUPFAM" id="SSF51569">
    <property type="entry name" value="Aldolase"/>
    <property type="match status" value="1"/>
</dbReference>
<evidence type="ECO:0000313" key="6">
    <source>
        <dbReference type="EMBL" id="HFB54038.1"/>
    </source>
</evidence>
<evidence type="ECO:0000256" key="5">
    <source>
        <dbReference type="PIRSR" id="PIRSR038992-1"/>
    </source>
</evidence>
<dbReference type="Pfam" id="PF01791">
    <property type="entry name" value="DeoC"/>
    <property type="match status" value="1"/>
</dbReference>
<keyword evidence="2" id="KW-0456">Lyase</keyword>
<dbReference type="PIRSF" id="PIRSF038992">
    <property type="entry name" value="Aldolase_Ia"/>
    <property type="match status" value="1"/>
</dbReference>
<comment type="similarity">
    <text evidence="4">Belongs to the DeoC/FbaB aldolase family. FbaB subfamily.</text>
</comment>
<dbReference type="EMBL" id="DRNH01000259">
    <property type="protein sequence ID" value="HFB54038.1"/>
    <property type="molecule type" value="Genomic_DNA"/>
</dbReference>
<dbReference type="PANTHER" id="PTHR47916">
    <property type="entry name" value="FRUCTOSE-BISPHOSPHATE ALDOLASE CLASS 1"/>
    <property type="match status" value="1"/>
</dbReference>
<dbReference type="SMART" id="SM01133">
    <property type="entry name" value="DeoC"/>
    <property type="match status" value="1"/>
</dbReference>
<evidence type="ECO:0000256" key="2">
    <source>
        <dbReference type="ARBA" id="ARBA00023239"/>
    </source>
</evidence>
<dbReference type="GO" id="GO:0004332">
    <property type="term" value="F:fructose-bisphosphate aldolase activity"/>
    <property type="evidence" value="ECO:0007669"/>
    <property type="project" value="UniProtKB-EC"/>
</dbReference>
<dbReference type="NCBIfam" id="NF005321">
    <property type="entry name" value="PRK06852.1"/>
    <property type="match status" value="1"/>
</dbReference>
<organism evidence="6">
    <name type="scientific">Sulfurimonas autotrophica</name>
    <dbReference type="NCBI Taxonomy" id="202747"/>
    <lineage>
        <taxon>Bacteria</taxon>
        <taxon>Pseudomonadati</taxon>
        <taxon>Campylobacterota</taxon>
        <taxon>Epsilonproteobacteria</taxon>
        <taxon>Campylobacterales</taxon>
        <taxon>Sulfurimonadaceae</taxon>
        <taxon>Sulfurimonas</taxon>
    </lineage>
</organism>
<evidence type="ECO:0000256" key="4">
    <source>
        <dbReference type="ARBA" id="ARBA00049653"/>
    </source>
</evidence>
<dbReference type="Gene3D" id="3.20.20.70">
    <property type="entry name" value="Aldolase class I"/>
    <property type="match status" value="1"/>
</dbReference>